<organism evidence="1 2">
    <name type="scientific">Portunus trituberculatus</name>
    <name type="common">Swimming crab</name>
    <name type="synonym">Neptunus trituberculatus</name>
    <dbReference type="NCBI Taxonomy" id="210409"/>
    <lineage>
        <taxon>Eukaryota</taxon>
        <taxon>Metazoa</taxon>
        <taxon>Ecdysozoa</taxon>
        <taxon>Arthropoda</taxon>
        <taxon>Crustacea</taxon>
        <taxon>Multicrustacea</taxon>
        <taxon>Malacostraca</taxon>
        <taxon>Eumalacostraca</taxon>
        <taxon>Eucarida</taxon>
        <taxon>Decapoda</taxon>
        <taxon>Pleocyemata</taxon>
        <taxon>Brachyura</taxon>
        <taxon>Eubrachyura</taxon>
        <taxon>Portunoidea</taxon>
        <taxon>Portunidae</taxon>
        <taxon>Portuninae</taxon>
        <taxon>Portunus</taxon>
    </lineage>
</organism>
<gene>
    <name evidence="1" type="ORF">E2C01_012534</name>
</gene>
<comment type="caution">
    <text evidence="1">The sequence shown here is derived from an EMBL/GenBank/DDBJ whole genome shotgun (WGS) entry which is preliminary data.</text>
</comment>
<dbReference type="EMBL" id="VSRR010000786">
    <property type="protein sequence ID" value="MPC19614.1"/>
    <property type="molecule type" value="Genomic_DNA"/>
</dbReference>
<accession>A0A5B7DED9</accession>
<dbReference type="Proteomes" id="UP000324222">
    <property type="component" value="Unassembled WGS sequence"/>
</dbReference>
<name>A0A5B7DED9_PORTR</name>
<proteinExistence type="predicted"/>
<dbReference type="AlphaFoldDB" id="A0A5B7DED9"/>
<evidence type="ECO:0000313" key="2">
    <source>
        <dbReference type="Proteomes" id="UP000324222"/>
    </source>
</evidence>
<sequence length="85" mass="9182">MLIVPVDEEVVVMFHHRNVPRGPGTTGWTVHSASSEGNGDTGTITSVDIWITLPEVGCTTVTRLEVGSCHTPLHLPSNYTRSLLT</sequence>
<protein>
    <submittedName>
        <fullName evidence="1">Uncharacterized protein</fullName>
    </submittedName>
</protein>
<keyword evidence="2" id="KW-1185">Reference proteome</keyword>
<reference evidence="1 2" key="1">
    <citation type="submission" date="2019-05" db="EMBL/GenBank/DDBJ databases">
        <title>Another draft genome of Portunus trituberculatus and its Hox gene families provides insights of decapod evolution.</title>
        <authorList>
            <person name="Jeong J.-H."/>
            <person name="Song I."/>
            <person name="Kim S."/>
            <person name="Choi T."/>
            <person name="Kim D."/>
            <person name="Ryu S."/>
            <person name="Kim W."/>
        </authorList>
    </citation>
    <scope>NUCLEOTIDE SEQUENCE [LARGE SCALE GENOMIC DNA]</scope>
    <source>
        <tissue evidence="1">Muscle</tissue>
    </source>
</reference>
<evidence type="ECO:0000313" key="1">
    <source>
        <dbReference type="EMBL" id="MPC19614.1"/>
    </source>
</evidence>